<keyword evidence="2" id="KW-0808">Transferase</keyword>
<feature type="domain" description="BioF2-like acetyltransferase" evidence="7">
    <location>
        <begin position="183"/>
        <end position="306"/>
    </location>
</feature>
<comment type="similarity">
    <text evidence="1">Belongs to the FemABX family.</text>
</comment>
<dbReference type="GO" id="GO:0009252">
    <property type="term" value="P:peptidoglycan biosynthetic process"/>
    <property type="evidence" value="ECO:0007669"/>
    <property type="project" value="UniProtKB-KW"/>
</dbReference>
<evidence type="ECO:0000256" key="1">
    <source>
        <dbReference type="ARBA" id="ARBA00009943"/>
    </source>
</evidence>
<dbReference type="Pfam" id="PF13480">
    <property type="entry name" value="Acetyltransf_6"/>
    <property type="match status" value="1"/>
</dbReference>
<sequence>MEHRIVEFKAVEQSTWDSWVSQLKGASYYHTWHWLRFIGQFHQIKNNLSFIIQDVAGKPLAVCPLAVSYLEREKVFSFSFNYHPCGAPVITSMPRSQRRELLNYIFSLIGKYQETYGCQQIIMAWHPLNSLVLDHATEVGNEDSFELMRYGLFYQVDNTLVIDLNLTKELLISNVGKYHYRHIQRGIKKGLRVEIYNNKHNPDGLRERFNEFHQAHYVAAGRETRPYATWEAMYEGLSAGKASLFIAFVNDTPISYLYCGEFSKMAFGWSQANVKEYEEEYSPRHLLEWTAILFYKENAFSYYEIGERFFGSQFFYIPSDKEISISSFKERYGGRLFPKVKWYGYFDKDLLKTDYNQRFRELLNCNLLVKIPEEK</sequence>
<dbReference type="GO" id="GO:0071555">
    <property type="term" value="P:cell wall organization"/>
    <property type="evidence" value="ECO:0007669"/>
    <property type="project" value="UniProtKB-KW"/>
</dbReference>
<dbReference type="GO" id="GO:0016755">
    <property type="term" value="F:aminoacyltransferase activity"/>
    <property type="evidence" value="ECO:0007669"/>
    <property type="project" value="InterPro"/>
</dbReference>
<evidence type="ECO:0000313" key="8">
    <source>
        <dbReference type="EMBL" id="KKU07733.1"/>
    </source>
</evidence>
<dbReference type="EMBL" id="LCKX01000006">
    <property type="protein sequence ID" value="KKU07733.1"/>
    <property type="molecule type" value="Genomic_DNA"/>
</dbReference>
<gene>
    <name evidence="8" type="ORF">UX10_C0006G0004</name>
</gene>
<evidence type="ECO:0000313" key="9">
    <source>
        <dbReference type="Proteomes" id="UP000033999"/>
    </source>
</evidence>
<keyword evidence="4" id="KW-0573">Peptidoglycan synthesis</keyword>
<dbReference type="InterPro" id="IPR016181">
    <property type="entry name" value="Acyl_CoA_acyltransferase"/>
</dbReference>
<keyword evidence="3" id="KW-0133">Cell shape</keyword>
<evidence type="ECO:0000256" key="5">
    <source>
        <dbReference type="ARBA" id="ARBA00023315"/>
    </source>
</evidence>
<dbReference type="Gene3D" id="3.40.630.30">
    <property type="match status" value="1"/>
</dbReference>
<dbReference type="GO" id="GO:0008360">
    <property type="term" value="P:regulation of cell shape"/>
    <property type="evidence" value="ECO:0007669"/>
    <property type="project" value="UniProtKB-KW"/>
</dbReference>
<evidence type="ECO:0000256" key="3">
    <source>
        <dbReference type="ARBA" id="ARBA00022960"/>
    </source>
</evidence>
<dbReference type="Proteomes" id="UP000033999">
    <property type="component" value="Unassembled WGS sequence"/>
</dbReference>
<protein>
    <recommendedName>
        <fullName evidence="7">BioF2-like acetyltransferase domain-containing protein</fullName>
    </recommendedName>
</protein>
<evidence type="ECO:0000256" key="6">
    <source>
        <dbReference type="ARBA" id="ARBA00023316"/>
    </source>
</evidence>
<dbReference type="InterPro" id="IPR050644">
    <property type="entry name" value="PG_Glycine_Bridge_Synth"/>
</dbReference>
<dbReference type="PANTHER" id="PTHR36174:SF1">
    <property type="entry name" value="LIPID II:GLYCINE GLYCYLTRANSFERASE"/>
    <property type="match status" value="1"/>
</dbReference>
<evidence type="ECO:0000259" key="7">
    <source>
        <dbReference type="Pfam" id="PF13480"/>
    </source>
</evidence>
<dbReference type="AlphaFoldDB" id="A0A0G1PQM1"/>
<dbReference type="PANTHER" id="PTHR36174">
    <property type="entry name" value="LIPID II:GLYCINE GLYCYLTRANSFERASE"/>
    <property type="match status" value="1"/>
</dbReference>
<organism evidence="8 9">
    <name type="scientific">Candidatus Magasanikbacteria bacterium GW2011_GWA2_45_39</name>
    <dbReference type="NCBI Taxonomy" id="1619041"/>
    <lineage>
        <taxon>Bacteria</taxon>
        <taxon>Candidatus Magasanikiibacteriota</taxon>
    </lineage>
</organism>
<reference evidence="8 9" key="1">
    <citation type="journal article" date="2015" name="Nature">
        <title>rRNA introns, odd ribosomes, and small enigmatic genomes across a large radiation of phyla.</title>
        <authorList>
            <person name="Brown C.T."/>
            <person name="Hug L.A."/>
            <person name="Thomas B.C."/>
            <person name="Sharon I."/>
            <person name="Castelle C.J."/>
            <person name="Singh A."/>
            <person name="Wilkins M.J."/>
            <person name="Williams K.H."/>
            <person name="Banfield J.F."/>
        </authorList>
    </citation>
    <scope>NUCLEOTIDE SEQUENCE [LARGE SCALE GENOMIC DNA]</scope>
</reference>
<comment type="caution">
    <text evidence="8">The sequence shown here is derived from an EMBL/GenBank/DDBJ whole genome shotgun (WGS) entry which is preliminary data.</text>
</comment>
<accession>A0A0G1PQM1</accession>
<keyword evidence="6" id="KW-0961">Cell wall biogenesis/degradation</keyword>
<dbReference type="SUPFAM" id="SSF55729">
    <property type="entry name" value="Acyl-CoA N-acyltransferases (Nat)"/>
    <property type="match status" value="1"/>
</dbReference>
<dbReference type="PROSITE" id="PS51191">
    <property type="entry name" value="FEMABX"/>
    <property type="match status" value="1"/>
</dbReference>
<dbReference type="InterPro" id="IPR003447">
    <property type="entry name" value="FEMABX"/>
</dbReference>
<name>A0A0G1PQM1_9BACT</name>
<evidence type="ECO:0000256" key="2">
    <source>
        <dbReference type="ARBA" id="ARBA00022679"/>
    </source>
</evidence>
<dbReference type="InterPro" id="IPR038740">
    <property type="entry name" value="BioF2-like_GNAT_dom"/>
</dbReference>
<evidence type="ECO:0000256" key="4">
    <source>
        <dbReference type="ARBA" id="ARBA00022984"/>
    </source>
</evidence>
<proteinExistence type="inferred from homology"/>
<keyword evidence="5" id="KW-0012">Acyltransferase</keyword>